<dbReference type="InterPro" id="IPR016024">
    <property type="entry name" value="ARM-type_fold"/>
</dbReference>
<dbReference type="InterPro" id="IPR011989">
    <property type="entry name" value="ARM-like"/>
</dbReference>
<sequence>MIYGALILVVAGVLFWRAYRHPRPRRWLLPSRALPRAIAAVDRQHRHLQAGGLLGESACEKTKTHFRELLESGRADLVERELHAGLDFAVRVRALTDLGTPAAARLLERQLTRELTTDPTERAWYWVDVASALRRLNYAEALPTVLHCAEAASNSPQGAVLAAEAVCFTNFPAVLRHPNRTLSRRALQALTTAARATRAGAVEAPALIQAGLGDTLADLTSRADLCADPWLTSALIEAERYFRRLGHWARFVPPEIRALAARQEVRLGGTSEQRLNWLGGAPPRLLARFASADTDEQGAALRCLFELRADVTKLFPHLPDRRAPWWTDAVRALQWSRSSVVGPVLAGQAAHYSRKARHHGRAAVVLTALRGHACYEAERVLLRTATGTNPALRTAAVSSLGWWTPFDPNNVVGALRTARTDSDTETRRAAVSALARLGERSALAEITTGLDSEEPAIRQDAAARIATEELSWAWPDLETAAESNDPDTALAAAEALESLRERLFGFAL</sequence>
<dbReference type="RefSeq" id="WP_162668841.1">
    <property type="nucleotide sequence ID" value="NZ_LR593886.1"/>
</dbReference>
<dbReference type="InterPro" id="IPR011030">
    <property type="entry name" value="Lipovitellin_superhlx_dom"/>
</dbReference>
<dbReference type="Pfam" id="PF13646">
    <property type="entry name" value="HEAT_2"/>
    <property type="match status" value="1"/>
</dbReference>
<keyword evidence="2" id="KW-1185">Reference proteome</keyword>
<dbReference type="SUPFAM" id="SSF48431">
    <property type="entry name" value="Lipovitellin-phosvitin complex, superhelical domain"/>
    <property type="match status" value="1"/>
</dbReference>
<accession>A0A6P2D2F9</accession>
<dbReference type="Gene3D" id="1.25.10.10">
    <property type="entry name" value="Leucine-rich Repeat Variant"/>
    <property type="match status" value="1"/>
</dbReference>
<gene>
    <name evidence="1" type="ORF">SOIL9_34400</name>
</gene>
<dbReference type="SUPFAM" id="SSF48371">
    <property type="entry name" value="ARM repeat"/>
    <property type="match status" value="1"/>
</dbReference>
<evidence type="ECO:0000313" key="1">
    <source>
        <dbReference type="EMBL" id="VTR94274.1"/>
    </source>
</evidence>
<dbReference type="GO" id="GO:0016829">
    <property type="term" value="F:lyase activity"/>
    <property type="evidence" value="ECO:0007669"/>
    <property type="project" value="UniProtKB-KW"/>
</dbReference>
<organism evidence="1 2">
    <name type="scientific">Gemmata massiliana</name>
    <dbReference type="NCBI Taxonomy" id="1210884"/>
    <lineage>
        <taxon>Bacteria</taxon>
        <taxon>Pseudomonadati</taxon>
        <taxon>Planctomycetota</taxon>
        <taxon>Planctomycetia</taxon>
        <taxon>Gemmatales</taxon>
        <taxon>Gemmataceae</taxon>
        <taxon>Gemmata</taxon>
    </lineage>
</organism>
<reference evidence="1 2" key="1">
    <citation type="submission" date="2019-05" db="EMBL/GenBank/DDBJ databases">
        <authorList>
            <consortium name="Science for Life Laboratories"/>
        </authorList>
    </citation>
    <scope>NUCLEOTIDE SEQUENCE [LARGE SCALE GENOMIC DNA]</scope>
    <source>
        <strain evidence="1">Soil9</strain>
    </source>
</reference>
<dbReference type="AlphaFoldDB" id="A0A6P2D2F9"/>
<dbReference type="Proteomes" id="UP000464178">
    <property type="component" value="Chromosome"/>
</dbReference>
<dbReference type="KEGG" id="gms:SOIL9_34400"/>
<keyword evidence="1" id="KW-0456">Lyase</keyword>
<proteinExistence type="predicted"/>
<protein>
    <submittedName>
        <fullName evidence="1">Pbs lyase:: HEAT_2</fullName>
    </submittedName>
</protein>
<dbReference type="EMBL" id="LR593886">
    <property type="protein sequence ID" value="VTR94274.1"/>
    <property type="molecule type" value="Genomic_DNA"/>
</dbReference>
<name>A0A6P2D2F9_9BACT</name>
<evidence type="ECO:0000313" key="2">
    <source>
        <dbReference type="Proteomes" id="UP000464178"/>
    </source>
</evidence>